<sequence>MKSLLSKKGLLNLSLCVFTVALLASCSSSPSRQIAEEQKSDVAKIQDGEQAPHKFHSKRFENYNENY</sequence>
<keyword evidence="2" id="KW-1185">Reference proteome</keyword>
<evidence type="ECO:0000313" key="2">
    <source>
        <dbReference type="Proteomes" id="UP000235584"/>
    </source>
</evidence>
<name>A0A2K9NTS7_BACTC</name>
<dbReference type="PROSITE" id="PS51257">
    <property type="entry name" value="PROKAR_LIPOPROTEIN"/>
    <property type="match status" value="1"/>
</dbReference>
<dbReference type="AlphaFoldDB" id="A0A2K9NTS7"/>
<dbReference type="EMBL" id="CP025704">
    <property type="protein sequence ID" value="AUN98144.1"/>
    <property type="molecule type" value="Genomic_DNA"/>
</dbReference>
<gene>
    <name evidence="1" type="ORF">C0V70_08485</name>
</gene>
<dbReference type="RefSeq" id="WP_102243435.1">
    <property type="nucleotide sequence ID" value="NZ_CP025704.1"/>
</dbReference>
<protein>
    <submittedName>
        <fullName evidence="1">Uncharacterized protein</fullName>
    </submittedName>
</protein>
<reference evidence="1 2" key="1">
    <citation type="submission" date="2018-01" db="EMBL/GenBank/DDBJ databases">
        <title>Complete genome sequence of Bacteriovorax stolpii DSM12778.</title>
        <authorList>
            <person name="Tang B."/>
            <person name="Chang J."/>
        </authorList>
    </citation>
    <scope>NUCLEOTIDE SEQUENCE [LARGE SCALE GENOMIC DNA]</scope>
    <source>
        <strain evidence="1 2">DSM 12778</strain>
    </source>
</reference>
<dbReference type="KEGG" id="bsto:C0V70_08485"/>
<evidence type="ECO:0000313" key="1">
    <source>
        <dbReference type="EMBL" id="AUN98144.1"/>
    </source>
</evidence>
<accession>A0A2K9NTS7</accession>
<dbReference type="Proteomes" id="UP000235584">
    <property type="component" value="Chromosome"/>
</dbReference>
<proteinExistence type="predicted"/>
<organism evidence="1 2">
    <name type="scientific">Bacteriovorax stolpii</name>
    <name type="common">Bdellovibrio stolpii</name>
    <dbReference type="NCBI Taxonomy" id="960"/>
    <lineage>
        <taxon>Bacteria</taxon>
        <taxon>Pseudomonadati</taxon>
        <taxon>Bdellovibrionota</taxon>
        <taxon>Bacteriovoracia</taxon>
        <taxon>Bacteriovoracales</taxon>
        <taxon>Bacteriovoracaceae</taxon>
        <taxon>Bacteriovorax</taxon>
    </lineage>
</organism>